<gene>
    <name evidence="2" type="ORF">EIP91_004195</name>
</gene>
<dbReference type="EMBL" id="RWJN01000240">
    <property type="protein sequence ID" value="TCD64364.1"/>
    <property type="molecule type" value="Genomic_DNA"/>
</dbReference>
<evidence type="ECO:0000313" key="2">
    <source>
        <dbReference type="EMBL" id="TCD64364.1"/>
    </source>
</evidence>
<reference evidence="2 3" key="1">
    <citation type="submission" date="2018-11" db="EMBL/GenBank/DDBJ databases">
        <title>Genome assembly of Steccherinum ochraceum LE-BIN_3174, the white-rot fungus of the Steccherinaceae family (The Residual Polyporoid clade, Polyporales, Basidiomycota).</title>
        <authorList>
            <person name="Fedorova T.V."/>
            <person name="Glazunova O.A."/>
            <person name="Landesman E.O."/>
            <person name="Moiseenko K.V."/>
            <person name="Psurtseva N.V."/>
            <person name="Savinova O.S."/>
            <person name="Shakhova N.V."/>
            <person name="Tyazhelova T.V."/>
            <person name="Vasina D.V."/>
        </authorList>
    </citation>
    <scope>NUCLEOTIDE SEQUENCE [LARGE SCALE GENOMIC DNA]</scope>
    <source>
        <strain evidence="2 3">LE-BIN_3174</strain>
    </source>
</reference>
<dbReference type="Proteomes" id="UP000292702">
    <property type="component" value="Unassembled WGS sequence"/>
</dbReference>
<protein>
    <submittedName>
        <fullName evidence="2">Uncharacterized protein</fullName>
    </submittedName>
</protein>
<organism evidence="2 3">
    <name type="scientific">Steccherinum ochraceum</name>
    <dbReference type="NCBI Taxonomy" id="92696"/>
    <lineage>
        <taxon>Eukaryota</taxon>
        <taxon>Fungi</taxon>
        <taxon>Dikarya</taxon>
        <taxon>Basidiomycota</taxon>
        <taxon>Agaricomycotina</taxon>
        <taxon>Agaricomycetes</taxon>
        <taxon>Polyporales</taxon>
        <taxon>Steccherinaceae</taxon>
        <taxon>Steccherinum</taxon>
    </lineage>
</organism>
<dbReference type="AlphaFoldDB" id="A0A4R0RPP3"/>
<comment type="caution">
    <text evidence="2">The sequence shown here is derived from an EMBL/GenBank/DDBJ whole genome shotgun (WGS) entry which is preliminary data.</text>
</comment>
<name>A0A4R0RPP3_9APHY</name>
<sequence length="220" mass="25107">MTSARKIGGTDTDADAMVGSGSTYIDTYEDVKPETIMFFKPRALPLTSSPRPIREPAYERRVYARADISLTRSRRVDIKLMTGDSRSRGLRPSSDRFPRAQPCDGIRLTGKSDELDSHYARRRRAPTANQDSVRVGLGYAPRSAAILYPDGGQPNQSSRSWGIIEVRNRARLSNFHRACPTLRQLQQFMVKTLCLLQFYFYYTRFIFTEIRNLVQRADSL</sequence>
<accession>A0A4R0RPP3</accession>
<evidence type="ECO:0000313" key="3">
    <source>
        <dbReference type="Proteomes" id="UP000292702"/>
    </source>
</evidence>
<keyword evidence="3" id="KW-1185">Reference proteome</keyword>
<proteinExistence type="predicted"/>
<feature type="region of interest" description="Disordered" evidence="1">
    <location>
        <begin position="84"/>
        <end position="103"/>
    </location>
</feature>
<evidence type="ECO:0000256" key="1">
    <source>
        <dbReference type="SAM" id="MobiDB-lite"/>
    </source>
</evidence>